<dbReference type="PANTHER" id="PTHR11733">
    <property type="entry name" value="ZINC METALLOPROTEASE FAMILY M13 NEPRILYSIN-RELATED"/>
    <property type="match status" value="1"/>
</dbReference>
<reference evidence="5" key="1">
    <citation type="submission" date="2020-05" db="UniProtKB">
        <authorList>
            <consortium name="EnsemblMetazoa"/>
        </authorList>
    </citation>
    <scope>IDENTIFICATION</scope>
    <source>
        <strain evidence="5">Aabys</strain>
    </source>
</reference>
<dbReference type="InterPro" id="IPR008753">
    <property type="entry name" value="Peptidase_M13_N"/>
</dbReference>
<comment type="similarity">
    <text evidence="2">Belongs to the peptidase M13 family.</text>
</comment>
<comment type="subcellular location">
    <subcellularLocation>
        <location evidence="1">Cell membrane</location>
        <topology evidence="1">Single-pass type II membrane protein</topology>
    </subcellularLocation>
</comment>
<feature type="signal peptide" evidence="3">
    <location>
        <begin position="1"/>
        <end position="22"/>
    </location>
</feature>
<dbReference type="VEuPathDB" id="VectorBase:MDOMA2_015003"/>
<dbReference type="EnsemblMetazoa" id="MDOA010241-RA">
    <property type="protein sequence ID" value="MDOA010241-PA"/>
    <property type="gene ID" value="MDOA010241"/>
</dbReference>
<dbReference type="InterPro" id="IPR024079">
    <property type="entry name" value="MetalloPept_cat_dom_sf"/>
</dbReference>
<dbReference type="GO" id="GO:0004222">
    <property type="term" value="F:metalloendopeptidase activity"/>
    <property type="evidence" value="ECO:0007669"/>
    <property type="project" value="InterPro"/>
</dbReference>
<dbReference type="GO" id="GO:0005886">
    <property type="term" value="C:plasma membrane"/>
    <property type="evidence" value="ECO:0007669"/>
    <property type="project" value="UniProtKB-SubCell"/>
</dbReference>
<dbReference type="VEuPathDB" id="VectorBase:MDOA010241"/>
<evidence type="ECO:0000256" key="2">
    <source>
        <dbReference type="ARBA" id="ARBA00007357"/>
    </source>
</evidence>
<proteinExistence type="inferred from homology"/>
<dbReference type="PANTHER" id="PTHR11733:SF167">
    <property type="entry name" value="FI17812P1-RELATED"/>
    <property type="match status" value="1"/>
</dbReference>
<dbReference type="InterPro" id="IPR042089">
    <property type="entry name" value="Peptidase_M13_dom_2"/>
</dbReference>
<dbReference type="Gene3D" id="3.40.390.10">
    <property type="entry name" value="Collagenase (Catalytic Domain)"/>
    <property type="match status" value="1"/>
</dbReference>
<accession>A0A1I8N0D9</accession>
<feature type="domain" description="Peptidase M13 N-terminal" evidence="4">
    <location>
        <begin position="44"/>
        <end position="305"/>
    </location>
</feature>
<evidence type="ECO:0000313" key="5">
    <source>
        <dbReference type="EnsemblMetazoa" id="MDOA010241-PA"/>
    </source>
</evidence>
<dbReference type="SUPFAM" id="SSF55486">
    <property type="entry name" value="Metalloproteases ('zincins'), catalytic domain"/>
    <property type="match status" value="1"/>
</dbReference>
<dbReference type="PROSITE" id="PS51885">
    <property type="entry name" value="NEPRILYSIN"/>
    <property type="match status" value="1"/>
</dbReference>
<sequence>MKKLQIVMSVLILLWSVQHIAAESTSQRRLESIQNSIDVNVSVCENFFKYACGKWLVETNTTSSVGHLEALQTKVNGEMEKLLDTNDFSNSPKFLQNIQNYYRACADNSKKEQEVAEYFKWINAEQNIKMPTELWNNETHWEWDYDWIELLALTRRLGFNDLFFFEGITQRIDDSRRMIIEVKRPSLEKMQRLWSVVMQYNISEFKQLFERFSEFNQALFDGLSELYPIQEPYLDSYFDDDSDLITVRDLKMPWLEKYLCVLLNQTDIDPQMQLYIQSVDYLRGVSALLIEYDNSLICDYIHLQFYVYLMEQDVSRLAGSCMP</sequence>
<keyword evidence="3" id="KW-0732">Signal</keyword>
<dbReference type="Gene3D" id="1.10.1380.10">
    <property type="entry name" value="Neutral endopeptidase , domain2"/>
    <property type="match status" value="1"/>
</dbReference>
<evidence type="ECO:0000256" key="3">
    <source>
        <dbReference type="SAM" id="SignalP"/>
    </source>
</evidence>
<organism evidence="5">
    <name type="scientific">Musca domestica</name>
    <name type="common">House fly</name>
    <dbReference type="NCBI Taxonomy" id="7370"/>
    <lineage>
        <taxon>Eukaryota</taxon>
        <taxon>Metazoa</taxon>
        <taxon>Ecdysozoa</taxon>
        <taxon>Arthropoda</taxon>
        <taxon>Hexapoda</taxon>
        <taxon>Insecta</taxon>
        <taxon>Pterygota</taxon>
        <taxon>Neoptera</taxon>
        <taxon>Endopterygota</taxon>
        <taxon>Diptera</taxon>
        <taxon>Brachycera</taxon>
        <taxon>Muscomorpha</taxon>
        <taxon>Muscoidea</taxon>
        <taxon>Muscidae</taxon>
        <taxon>Musca</taxon>
    </lineage>
</organism>
<dbReference type="eggNOG" id="KOG3624">
    <property type="taxonomic scope" value="Eukaryota"/>
</dbReference>
<dbReference type="InterPro" id="IPR000718">
    <property type="entry name" value="Peptidase_M13"/>
</dbReference>
<dbReference type="Pfam" id="PF05649">
    <property type="entry name" value="Peptidase_M13_N"/>
    <property type="match status" value="1"/>
</dbReference>
<evidence type="ECO:0000259" key="4">
    <source>
        <dbReference type="Pfam" id="PF05649"/>
    </source>
</evidence>
<protein>
    <recommendedName>
        <fullName evidence="4">Peptidase M13 N-terminal domain-containing protein</fullName>
    </recommendedName>
</protein>
<gene>
    <name evidence="5" type="primary">101894675</name>
</gene>
<dbReference type="GO" id="GO:0016485">
    <property type="term" value="P:protein processing"/>
    <property type="evidence" value="ECO:0007669"/>
    <property type="project" value="TreeGrafter"/>
</dbReference>
<name>A0A1I8N0D9_MUSDO</name>
<feature type="chain" id="PRO_5044561096" description="Peptidase M13 N-terminal domain-containing protein" evidence="3">
    <location>
        <begin position="23"/>
        <end position="323"/>
    </location>
</feature>
<dbReference type="AlphaFoldDB" id="A0A1I8N0D9"/>
<evidence type="ECO:0000256" key="1">
    <source>
        <dbReference type="ARBA" id="ARBA00004401"/>
    </source>
</evidence>